<evidence type="ECO:0000256" key="5">
    <source>
        <dbReference type="SAM" id="Coils"/>
    </source>
</evidence>
<dbReference type="PROSITE" id="PS51775">
    <property type="entry name" value="GTD_BINDING"/>
    <property type="match status" value="1"/>
</dbReference>
<keyword evidence="2 7" id="KW-0812">Transmembrane</keyword>
<name>A0A1S2YRK4_CICAR</name>
<dbReference type="RefSeq" id="XP_004508804.1">
    <property type="nucleotide sequence ID" value="XM_004508747.3"/>
</dbReference>
<evidence type="ECO:0000259" key="8">
    <source>
        <dbReference type="PROSITE" id="PS51775"/>
    </source>
</evidence>
<dbReference type="Pfam" id="PF04576">
    <property type="entry name" value="Zein-binding"/>
    <property type="match status" value="1"/>
</dbReference>
<gene>
    <name evidence="10" type="primary">LOC101500585</name>
</gene>
<dbReference type="STRING" id="3827.A0A1S2YRK4"/>
<evidence type="ECO:0000256" key="4">
    <source>
        <dbReference type="ARBA" id="ARBA00023136"/>
    </source>
</evidence>
<dbReference type="KEGG" id="cam:101500585"/>
<organism evidence="9 10">
    <name type="scientific">Cicer arietinum</name>
    <name type="common">Chickpea</name>
    <name type="synonym">Garbanzo</name>
    <dbReference type="NCBI Taxonomy" id="3827"/>
    <lineage>
        <taxon>Eukaryota</taxon>
        <taxon>Viridiplantae</taxon>
        <taxon>Streptophyta</taxon>
        <taxon>Embryophyta</taxon>
        <taxon>Tracheophyta</taxon>
        <taxon>Spermatophyta</taxon>
        <taxon>Magnoliopsida</taxon>
        <taxon>eudicotyledons</taxon>
        <taxon>Gunneridae</taxon>
        <taxon>Pentapetalae</taxon>
        <taxon>rosids</taxon>
        <taxon>fabids</taxon>
        <taxon>Fabales</taxon>
        <taxon>Fabaceae</taxon>
        <taxon>Papilionoideae</taxon>
        <taxon>50 kb inversion clade</taxon>
        <taxon>NPAAA clade</taxon>
        <taxon>Hologalegina</taxon>
        <taxon>IRL clade</taxon>
        <taxon>Cicereae</taxon>
        <taxon>Cicer</taxon>
    </lineage>
</organism>
<dbReference type="PANTHER" id="PTHR31448">
    <property type="entry name" value="MYOSIN-BINDING PROTEIN 2"/>
    <property type="match status" value="1"/>
</dbReference>
<reference evidence="10" key="2">
    <citation type="submission" date="2025-08" db="UniProtKB">
        <authorList>
            <consortium name="RefSeq"/>
        </authorList>
    </citation>
    <scope>IDENTIFICATION</scope>
    <source>
        <tissue evidence="10">Etiolated seedlings</tissue>
    </source>
</reference>
<dbReference type="GO" id="GO:0016020">
    <property type="term" value="C:membrane"/>
    <property type="evidence" value="ECO:0007669"/>
    <property type="project" value="UniProtKB-SubCell"/>
</dbReference>
<sequence length="504" mass="57127">MSNRSFTRFVKQKMGNFPHFVLCMVLEWVLIISLFLDGFIAFFTTEFARYFELDIPCWLCARMNHVLAQKTPGFYYNNSICDAHKKDVSSMAFCHNHNKLSDLRKMCEGCLLSFATQKESDCDTYKSLVGVLNKNLECFVEDGEDNIQLSLKDEEVVSQDEKSSIQRCSCCGAPLKLKSSISKGKNSGSFLKAPAASPRAHPFVTSKYEESRGLESPRTPYAKKDSELTQNEDGNNLKKQNSKLKEVLKGTSLLTGSEDINVESPKTPPFPWSNRFSGVPLTDSPINSPKWSSGLMKKSPLEKTEYASDSNEWSCQNEEDDAVLNNLKRQVRLDRKSLMALYMELDEERSASAVAANNAMAMITRLQEEKAALQMDASQYQRMMEEQIEYDEEVLQETNDLLLKLEEEVRTLYTELEIYRDKHGYLTEDDIKAHGGSNRFPSRSTEGEDNAEKDLDIHQPSSARAENGGGKLKESLKDFRMERTYLLGRMKKMESGTLSAENGI</sequence>
<keyword evidence="5" id="KW-0175">Coiled coil</keyword>
<feature type="region of interest" description="Disordered" evidence="6">
    <location>
        <begin position="201"/>
        <end position="241"/>
    </location>
</feature>
<reference evidence="9" key="1">
    <citation type="journal article" date="2013" name="Nat. Biotechnol.">
        <title>Draft genome sequence of chickpea (Cicer arietinum) provides a resource for trait improvement.</title>
        <authorList>
            <person name="Varshney R.K."/>
            <person name="Song C."/>
            <person name="Saxena R.K."/>
            <person name="Azam S."/>
            <person name="Yu S."/>
            <person name="Sharpe A.G."/>
            <person name="Cannon S."/>
            <person name="Baek J."/>
            <person name="Rosen B.D."/>
            <person name="Tar'an B."/>
            <person name="Millan T."/>
            <person name="Zhang X."/>
            <person name="Ramsay L.D."/>
            <person name="Iwata A."/>
            <person name="Wang Y."/>
            <person name="Nelson W."/>
            <person name="Farmer A.D."/>
            <person name="Gaur P.M."/>
            <person name="Soderlund C."/>
            <person name="Penmetsa R.V."/>
            <person name="Xu C."/>
            <person name="Bharti A.K."/>
            <person name="He W."/>
            <person name="Winter P."/>
            <person name="Zhao S."/>
            <person name="Hane J.K."/>
            <person name="Carrasquilla-Garcia N."/>
            <person name="Condie J.A."/>
            <person name="Upadhyaya H.D."/>
            <person name="Luo M.C."/>
            <person name="Thudi M."/>
            <person name="Gowda C.L."/>
            <person name="Singh N.P."/>
            <person name="Lichtenzveig J."/>
            <person name="Gali K.K."/>
            <person name="Rubio J."/>
            <person name="Nadarajan N."/>
            <person name="Dolezel J."/>
            <person name="Bansal K.C."/>
            <person name="Xu X."/>
            <person name="Edwards D."/>
            <person name="Zhang G."/>
            <person name="Kahl G."/>
            <person name="Gil J."/>
            <person name="Singh K.B."/>
            <person name="Datta S.K."/>
            <person name="Jackson S.A."/>
            <person name="Wang J."/>
            <person name="Cook D.R."/>
        </authorList>
    </citation>
    <scope>NUCLEOTIDE SEQUENCE [LARGE SCALE GENOMIC DNA]</scope>
    <source>
        <strain evidence="9">cv. CDC Frontier</strain>
    </source>
</reference>
<keyword evidence="3 7" id="KW-1133">Transmembrane helix</keyword>
<comment type="subcellular location">
    <subcellularLocation>
        <location evidence="1">Membrane</location>
        <topology evidence="1">Single-pass membrane protein</topology>
    </subcellularLocation>
</comment>
<feature type="transmembrane region" description="Helical" evidence="7">
    <location>
        <begin position="20"/>
        <end position="43"/>
    </location>
</feature>
<dbReference type="GO" id="GO:0080115">
    <property type="term" value="F:myosin XI tail binding"/>
    <property type="evidence" value="ECO:0007669"/>
    <property type="project" value="UniProtKB-ARBA"/>
</dbReference>
<accession>A0A1S2YRK4</accession>
<dbReference type="Proteomes" id="UP000087171">
    <property type="component" value="Chromosome Ca7"/>
</dbReference>
<evidence type="ECO:0000256" key="7">
    <source>
        <dbReference type="SAM" id="Phobius"/>
    </source>
</evidence>
<evidence type="ECO:0000313" key="10">
    <source>
        <dbReference type="RefSeq" id="XP_004508804.1"/>
    </source>
</evidence>
<dbReference type="AlphaFoldDB" id="A0A1S2YRK4"/>
<keyword evidence="4 7" id="KW-0472">Membrane</keyword>
<evidence type="ECO:0000256" key="3">
    <source>
        <dbReference type="ARBA" id="ARBA00022989"/>
    </source>
</evidence>
<dbReference type="PANTHER" id="PTHR31448:SF9">
    <property type="entry name" value="MYOSIN-BINDING PROTEIN 6-RELATED"/>
    <property type="match status" value="1"/>
</dbReference>
<evidence type="ECO:0000313" key="9">
    <source>
        <dbReference type="Proteomes" id="UP000087171"/>
    </source>
</evidence>
<evidence type="ECO:0000256" key="1">
    <source>
        <dbReference type="ARBA" id="ARBA00004167"/>
    </source>
</evidence>
<feature type="coiled-coil region" evidence="5">
    <location>
        <begin position="356"/>
        <end position="422"/>
    </location>
</feature>
<feature type="domain" description="GTD-binding" evidence="8">
    <location>
        <begin position="322"/>
        <end position="420"/>
    </location>
</feature>
<feature type="region of interest" description="Disordered" evidence="6">
    <location>
        <begin position="430"/>
        <end position="475"/>
    </location>
</feature>
<proteinExistence type="predicted"/>
<evidence type="ECO:0000256" key="6">
    <source>
        <dbReference type="SAM" id="MobiDB-lite"/>
    </source>
</evidence>
<dbReference type="GeneID" id="101500585"/>
<feature type="compositionally biased region" description="Polar residues" evidence="6">
    <location>
        <begin position="228"/>
        <end position="239"/>
    </location>
</feature>
<keyword evidence="9" id="KW-1185">Reference proteome</keyword>
<dbReference type="eggNOG" id="ENOG502R2U1">
    <property type="taxonomic scope" value="Eukaryota"/>
</dbReference>
<dbReference type="OrthoDB" id="1853282at2759"/>
<dbReference type="PaxDb" id="3827-XP_004508804.1"/>
<evidence type="ECO:0000256" key="2">
    <source>
        <dbReference type="ARBA" id="ARBA00022692"/>
    </source>
</evidence>
<dbReference type="InterPro" id="IPR039306">
    <property type="entry name" value="MYOB"/>
</dbReference>
<protein>
    <submittedName>
        <fullName evidence="10">Probable myosin-binding protein 5</fullName>
    </submittedName>
</protein>
<dbReference type="InterPro" id="IPR007656">
    <property type="entry name" value="GTD-bd"/>
</dbReference>